<sequence>MLKLRDYQRDAIDALYDYWGREGGSPLIVVPTGGGKSLILATICQELIRDYPDMRIMIVTHVKELIESNYRELVGIWPLAPAGIYSAGLGRRDAHAQILFAGVQTISRKATNLGHFDLVMVDEAHLLPRNAETQYGQLLAGLRSINQDLRLVGMTATPFRLGEGLLTEGDGAIFDAIAYEKPIGEMIEEKWLSRPISKGMATRYDLTGVGKLGGDYKQNALQAAVDKFEVTRAAIDEVCAYGHDRKTWLLFCSGLEHAYHVRDEIRSRGISCETVAGETPSDERRRILEEFKAGRIRAVTNNAVMTTGTNIPGIDLLAMMRPTLSASLYVQMIGRGLRLAPGKENCLVLDFAGNVSKHGPIDAVTPSAPRSGTGEAPVRLCPRDGTDPTGRCGCGSINHASARVCVDCGFIFPEPEKEEKLSREAEYVPVLSTEGAAWATVKSRTFRFHPPKIESNPPSVKVTYMVGMKTVNEWVCPQHMEHPNPRSRQFPKTKADRFWRQHGGALPCPTAVDEWLSRQGELLPTAEIQLDYSQSSKYPDVKGHRPGARVVGDDAANDNVPWNDADEIPF</sequence>
<name>A0A1T4RWP0_9HYPH</name>
<dbReference type="GO" id="GO:0005524">
    <property type="term" value="F:ATP binding"/>
    <property type="evidence" value="ECO:0007669"/>
    <property type="project" value="InterPro"/>
</dbReference>
<reference evidence="4 5" key="1">
    <citation type="submission" date="2017-02" db="EMBL/GenBank/DDBJ databases">
        <authorList>
            <person name="Peterson S.W."/>
        </authorList>
    </citation>
    <scope>NUCLEOTIDE SEQUENCE [LARGE SCALE GENOMIC DNA]</scope>
    <source>
        <strain evidence="4 5">USBA 369</strain>
    </source>
</reference>
<dbReference type="GO" id="GO:0016787">
    <property type="term" value="F:hydrolase activity"/>
    <property type="evidence" value="ECO:0007669"/>
    <property type="project" value="InterPro"/>
</dbReference>
<dbReference type="Gene3D" id="3.40.50.300">
    <property type="entry name" value="P-loop containing nucleotide triphosphate hydrolases"/>
    <property type="match status" value="2"/>
</dbReference>
<feature type="domain" description="Helicase C-terminal" evidence="3">
    <location>
        <begin position="234"/>
        <end position="379"/>
    </location>
</feature>
<dbReference type="InterPro" id="IPR027417">
    <property type="entry name" value="P-loop_NTPase"/>
</dbReference>
<dbReference type="STRING" id="1365950.SAMN05428963_10813"/>
<dbReference type="PANTHER" id="PTHR47396:SF1">
    <property type="entry name" value="ATP-DEPENDENT HELICASE IRC3-RELATED"/>
    <property type="match status" value="1"/>
</dbReference>
<dbReference type="GO" id="GO:0003677">
    <property type="term" value="F:DNA binding"/>
    <property type="evidence" value="ECO:0007669"/>
    <property type="project" value="InterPro"/>
</dbReference>
<feature type="domain" description="Helicase ATP-binding" evidence="2">
    <location>
        <begin position="17"/>
        <end position="176"/>
    </location>
</feature>
<dbReference type="PROSITE" id="PS51192">
    <property type="entry name" value="HELICASE_ATP_BIND_1"/>
    <property type="match status" value="1"/>
</dbReference>
<dbReference type="PANTHER" id="PTHR47396">
    <property type="entry name" value="TYPE I RESTRICTION ENZYME ECOKI R PROTEIN"/>
    <property type="match status" value="1"/>
</dbReference>
<dbReference type="SUPFAM" id="SSF52540">
    <property type="entry name" value="P-loop containing nucleoside triphosphate hydrolases"/>
    <property type="match status" value="1"/>
</dbReference>
<dbReference type="EMBL" id="FUXL01000008">
    <property type="protein sequence ID" value="SKA20001.1"/>
    <property type="molecule type" value="Genomic_DNA"/>
</dbReference>
<dbReference type="Pfam" id="PF04851">
    <property type="entry name" value="ResIII"/>
    <property type="match status" value="1"/>
</dbReference>
<dbReference type="Proteomes" id="UP000190135">
    <property type="component" value="Unassembled WGS sequence"/>
</dbReference>
<gene>
    <name evidence="4" type="ORF">SAMN05428963_10813</name>
</gene>
<dbReference type="Pfam" id="PF00271">
    <property type="entry name" value="Helicase_C"/>
    <property type="match status" value="1"/>
</dbReference>
<proteinExistence type="predicted"/>
<keyword evidence="5" id="KW-1185">Reference proteome</keyword>
<evidence type="ECO:0000259" key="3">
    <source>
        <dbReference type="PROSITE" id="PS51194"/>
    </source>
</evidence>
<dbReference type="PROSITE" id="PS51194">
    <property type="entry name" value="HELICASE_CTER"/>
    <property type="match status" value="1"/>
</dbReference>
<dbReference type="InterPro" id="IPR050742">
    <property type="entry name" value="Helicase_Restrict-Modif_Enz"/>
</dbReference>
<evidence type="ECO:0000259" key="2">
    <source>
        <dbReference type="PROSITE" id="PS51192"/>
    </source>
</evidence>
<dbReference type="RefSeq" id="WP_078708755.1">
    <property type="nucleotide sequence ID" value="NZ_FUXL01000008.1"/>
</dbReference>
<dbReference type="SMART" id="SM00490">
    <property type="entry name" value="HELICc"/>
    <property type="match status" value="1"/>
</dbReference>
<feature type="region of interest" description="Disordered" evidence="1">
    <location>
        <begin position="537"/>
        <end position="570"/>
    </location>
</feature>
<organism evidence="4 5">
    <name type="scientific">Consotaella salsifontis</name>
    <dbReference type="NCBI Taxonomy" id="1365950"/>
    <lineage>
        <taxon>Bacteria</taxon>
        <taxon>Pseudomonadati</taxon>
        <taxon>Pseudomonadota</taxon>
        <taxon>Alphaproteobacteria</taxon>
        <taxon>Hyphomicrobiales</taxon>
        <taxon>Aurantimonadaceae</taxon>
        <taxon>Consotaella</taxon>
    </lineage>
</organism>
<dbReference type="AlphaFoldDB" id="A0A1T4RWP0"/>
<evidence type="ECO:0000313" key="5">
    <source>
        <dbReference type="Proteomes" id="UP000190135"/>
    </source>
</evidence>
<dbReference type="InterPro" id="IPR001650">
    <property type="entry name" value="Helicase_C-like"/>
</dbReference>
<dbReference type="InterPro" id="IPR006935">
    <property type="entry name" value="Helicase/UvrB_N"/>
</dbReference>
<dbReference type="GO" id="GO:0005829">
    <property type="term" value="C:cytosol"/>
    <property type="evidence" value="ECO:0007669"/>
    <property type="project" value="TreeGrafter"/>
</dbReference>
<dbReference type="InterPro" id="IPR014001">
    <property type="entry name" value="Helicase_ATP-bd"/>
</dbReference>
<evidence type="ECO:0000256" key="1">
    <source>
        <dbReference type="SAM" id="MobiDB-lite"/>
    </source>
</evidence>
<dbReference type="SMART" id="SM00487">
    <property type="entry name" value="DEXDc"/>
    <property type="match status" value="1"/>
</dbReference>
<evidence type="ECO:0000313" key="4">
    <source>
        <dbReference type="EMBL" id="SKA20001.1"/>
    </source>
</evidence>
<accession>A0A1T4RWP0</accession>
<protein>
    <submittedName>
        <fullName evidence="4">DNA repair protein RadD</fullName>
    </submittedName>
</protein>